<evidence type="ECO:0000313" key="3">
    <source>
        <dbReference type="Proteomes" id="UP001271007"/>
    </source>
</evidence>
<gene>
    <name evidence="2" type="ORF">LTR09_003801</name>
</gene>
<organism evidence="2 3">
    <name type="scientific">Extremus antarcticus</name>
    <dbReference type="NCBI Taxonomy" id="702011"/>
    <lineage>
        <taxon>Eukaryota</taxon>
        <taxon>Fungi</taxon>
        <taxon>Dikarya</taxon>
        <taxon>Ascomycota</taxon>
        <taxon>Pezizomycotina</taxon>
        <taxon>Dothideomycetes</taxon>
        <taxon>Dothideomycetidae</taxon>
        <taxon>Mycosphaerellales</taxon>
        <taxon>Extremaceae</taxon>
        <taxon>Extremus</taxon>
    </lineage>
</organism>
<dbReference type="EMBL" id="JAWDJX010000009">
    <property type="protein sequence ID" value="KAK3055248.1"/>
    <property type="molecule type" value="Genomic_DNA"/>
</dbReference>
<dbReference type="AlphaFoldDB" id="A0AAJ0DQZ7"/>
<proteinExistence type="predicted"/>
<feature type="region of interest" description="Disordered" evidence="1">
    <location>
        <begin position="1"/>
        <end position="84"/>
    </location>
</feature>
<reference evidence="2" key="1">
    <citation type="submission" date="2023-04" db="EMBL/GenBank/DDBJ databases">
        <title>Black Yeasts Isolated from many extreme environments.</title>
        <authorList>
            <person name="Coleine C."/>
            <person name="Stajich J.E."/>
            <person name="Selbmann L."/>
        </authorList>
    </citation>
    <scope>NUCLEOTIDE SEQUENCE</scope>
    <source>
        <strain evidence="2">CCFEE 5312</strain>
    </source>
</reference>
<sequence>MDRPTSPPELSTSSTRKRASDDMDLDPYTENNTPMQKKRYTSPVAKPSKKGNTKTRVTEQSTSSGEHKSYLPSSSRDPLLPTFTSDSAHQLSSLIRHTTSTPGKETPTKFFFNPETDAFVPLTEEEVDFLHSMRSAAAGGVTPTNLHDIHTMLEVGELTRKSYSQANKIETLEEDLEDFALHVRLYKTERDKSKLESDKYKEQSDQYKQESDKYKQESEKYKQESEKYKQAKLDMMLEILRKNESYSDMETHLNKRLKKMEADRDLQRELARDLKTQLEVQKGAANNLRSMNSHMSTRQAILESEKAQYKAEAENLADKNAMLEDDIDQLRQLDIEANEARQQKYLLPPHYDEIDEDNVQPPYEAYDDGGPYDIAVMSKAVRQRFDVDVDHAYDLCDILRAQNDESMASANTRLFYELSLAMRETCSRLREAMKYAADSRLTVDSRYKISYCSRLDSDGELGKGFTSQVVTTTPATLASSALRVARLALDCGWRIVSACELRPGTHPLLSERENALASEYHKEIDDVMLEALRCAFSGVGSGVPPTHREYHFQHWLTSLENVAASLDGPGWKLRYNFFKESQAWLQEQVEGARAAAATAVA</sequence>
<feature type="region of interest" description="Disordered" evidence="1">
    <location>
        <begin position="192"/>
        <end position="223"/>
    </location>
</feature>
<name>A0AAJ0DQZ7_9PEZI</name>
<evidence type="ECO:0000256" key="1">
    <source>
        <dbReference type="SAM" id="MobiDB-lite"/>
    </source>
</evidence>
<comment type="caution">
    <text evidence="2">The sequence shown here is derived from an EMBL/GenBank/DDBJ whole genome shotgun (WGS) entry which is preliminary data.</text>
</comment>
<dbReference type="Proteomes" id="UP001271007">
    <property type="component" value="Unassembled WGS sequence"/>
</dbReference>
<evidence type="ECO:0000313" key="2">
    <source>
        <dbReference type="EMBL" id="KAK3055248.1"/>
    </source>
</evidence>
<keyword evidence="3" id="KW-1185">Reference proteome</keyword>
<feature type="compositionally biased region" description="Polar residues" evidence="1">
    <location>
        <begin position="71"/>
        <end position="84"/>
    </location>
</feature>
<feature type="compositionally biased region" description="Polar residues" evidence="1">
    <location>
        <begin position="54"/>
        <end position="64"/>
    </location>
</feature>
<protein>
    <submittedName>
        <fullName evidence="2">Uncharacterized protein</fullName>
    </submittedName>
</protein>
<accession>A0AAJ0DQZ7</accession>